<name>A0A015U2S9_BACFG</name>
<evidence type="ECO:0000313" key="1">
    <source>
        <dbReference type="EMBL" id="EXY91024.1"/>
    </source>
</evidence>
<dbReference type="PATRIC" id="fig|1339316.3.peg.2178"/>
<proteinExistence type="predicted"/>
<accession>A0A015U2S9</accession>
<organism evidence="1 2">
    <name type="scientific">Bacteroides fragilis str. 3998T(B)3</name>
    <dbReference type="NCBI Taxonomy" id="1339316"/>
    <lineage>
        <taxon>Bacteria</taxon>
        <taxon>Pseudomonadati</taxon>
        <taxon>Bacteroidota</taxon>
        <taxon>Bacteroidia</taxon>
        <taxon>Bacteroidales</taxon>
        <taxon>Bacteroidaceae</taxon>
        <taxon>Bacteroides</taxon>
    </lineage>
</organism>
<dbReference type="Gene3D" id="1.25.40.810">
    <property type="entry name" value="UpxZ"/>
    <property type="match status" value="1"/>
</dbReference>
<dbReference type="InterPro" id="IPR010570">
    <property type="entry name" value="UpxZ_fam"/>
</dbReference>
<dbReference type="Pfam" id="PF06603">
    <property type="entry name" value="UpxZ"/>
    <property type="match status" value="1"/>
</dbReference>
<gene>
    <name evidence="1" type="ORF">M125_2271</name>
</gene>
<dbReference type="RefSeq" id="WP_005817126.1">
    <property type="nucleotide sequence ID" value="NZ_JGDB01000091.1"/>
</dbReference>
<dbReference type="InterPro" id="IPR038533">
    <property type="entry name" value="UpxZ_sf"/>
</dbReference>
<sequence length="161" mass="18464">MNTLTSQIEQLQSLAHELLYLGVDGAPIYTDHFRQLNKEVLEQSDALYPQRGATPEEEANICLALLMGYNATIYNQGDKEEKKQVVLNRCWDVLDQLPATLLKCQLLTYCYGEVFEEELAKEAHTIIESWSNRELLKAEKEIAESLNNLEANPYPYSELHE</sequence>
<comment type="caution">
    <text evidence="1">The sequence shown here is derived from an EMBL/GenBank/DDBJ whole genome shotgun (WGS) entry which is preliminary data.</text>
</comment>
<reference evidence="1 2" key="1">
    <citation type="submission" date="2014-02" db="EMBL/GenBank/DDBJ databases">
        <authorList>
            <person name="Sears C."/>
            <person name="Carroll K."/>
            <person name="Sack B.R."/>
            <person name="Qadri F."/>
            <person name="Myers L.L."/>
            <person name="Chung G.-T."/>
            <person name="Escheverria P."/>
            <person name="Fraser C.M."/>
            <person name="Sadzewicz L."/>
            <person name="Shefchek K.A."/>
            <person name="Tallon L."/>
            <person name="Das S.P."/>
            <person name="Daugherty S."/>
            <person name="Mongodin E.F."/>
        </authorList>
    </citation>
    <scope>NUCLEOTIDE SEQUENCE [LARGE SCALE GENOMIC DNA]</scope>
    <source>
        <strain evidence="2">3998T(B)3</strain>
    </source>
</reference>
<protein>
    <submittedName>
        <fullName evidence="1">UpxZ of transcription anti-terminator antagonists family protein</fullName>
    </submittedName>
</protein>
<dbReference type="EMBL" id="JGDB01000091">
    <property type="protein sequence ID" value="EXY91024.1"/>
    <property type="molecule type" value="Genomic_DNA"/>
</dbReference>
<dbReference type="Proteomes" id="UP000020773">
    <property type="component" value="Unassembled WGS sequence"/>
</dbReference>
<evidence type="ECO:0000313" key="2">
    <source>
        <dbReference type="Proteomes" id="UP000020773"/>
    </source>
</evidence>
<dbReference type="GeneID" id="60367713"/>
<dbReference type="AlphaFoldDB" id="A0A015U2S9"/>